<evidence type="ECO:0000313" key="4">
    <source>
        <dbReference type="Proteomes" id="UP000253420"/>
    </source>
</evidence>
<feature type="region of interest" description="Disordered" evidence="2">
    <location>
        <begin position="1"/>
        <end position="41"/>
    </location>
</feature>
<reference evidence="3 4" key="1">
    <citation type="submission" date="2018-07" db="EMBL/GenBank/DDBJ databases">
        <title>The draft genome of Phyllobacterium salinisoli.</title>
        <authorList>
            <person name="Liu L."/>
            <person name="Li L."/>
            <person name="Zhang X."/>
            <person name="Liang L."/>
        </authorList>
    </citation>
    <scope>NUCLEOTIDE SEQUENCE [LARGE SCALE GENOMIC DNA]</scope>
    <source>
        <strain evidence="3 4">LLAN61</strain>
    </source>
</reference>
<dbReference type="AlphaFoldDB" id="A0A368K0Y5"/>
<dbReference type="NCBIfam" id="TIGR02601">
    <property type="entry name" value="autotrns_rpt"/>
    <property type="match status" value="1"/>
</dbReference>
<dbReference type="RefSeq" id="WP_114441597.1">
    <property type="nucleotide sequence ID" value="NZ_QOZG01000006.1"/>
</dbReference>
<accession>A0A368K0Y5</accession>
<name>A0A368K0Y5_9HYPH</name>
<sequence length="41" mass="4271">MTADNTYTDGTTISAGTLQLGQESEGENREVVKQIGAPLSS</sequence>
<protein>
    <submittedName>
        <fullName evidence="3">Uncharacterized protein</fullName>
    </submittedName>
</protein>
<dbReference type="Proteomes" id="UP000253420">
    <property type="component" value="Unassembled WGS sequence"/>
</dbReference>
<organism evidence="3 4">
    <name type="scientific">Phyllobacterium salinisoli</name>
    <dbReference type="NCBI Taxonomy" id="1899321"/>
    <lineage>
        <taxon>Bacteria</taxon>
        <taxon>Pseudomonadati</taxon>
        <taxon>Pseudomonadota</taxon>
        <taxon>Alphaproteobacteria</taxon>
        <taxon>Hyphomicrobiales</taxon>
        <taxon>Phyllobacteriaceae</taxon>
        <taxon>Phyllobacterium</taxon>
    </lineage>
</organism>
<comment type="caution">
    <text evidence="3">The sequence shown here is derived from an EMBL/GenBank/DDBJ whole genome shotgun (WGS) entry which is preliminary data.</text>
</comment>
<gene>
    <name evidence="3" type="ORF">DUT91_14850</name>
</gene>
<dbReference type="InterPro" id="IPR013425">
    <property type="entry name" value="Autotrns_rpt"/>
</dbReference>
<evidence type="ECO:0000313" key="3">
    <source>
        <dbReference type="EMBL" id="RCS23056.1"/>
    </source>
</evidence>
<keyword evidence="1" id="KW-0732">Signal</keyword>
<feature type="compositionally biased region" description="Polar residues" evidence="2">
    <location>
        <begin position="1"/>
        <end position="22"/>
    </location>
</feature>
<dbReference type="Pfam" id="PF12951">
    <property type="entry name" value="PATR"/>
    <property type="match status" value="1"/>
</dbReference>
<evidence type="ECO:0000256" key="2">
    <source>
        <dbReference type="SAM" id="MobiDB-lite"/>
    </source>
</evidence>
<proteinExistence type="predicted"/>
<keyword evidence="4" id="KW-1185">Reference proteome</keyword>
<dbReference type="EMBL" id="QOZG01000006">
    <property type="protein sequence ID" value="RCS23056.1"/>
    <property type="molecule type" value="Genomic_DNA"/>
</dbReference>
<evidence type="ECO:0000256" key="1">
    <source>
        <dbReference type="ARBA" id="ARBA00022729"/>
    </source>
</evidence>